<dbReference type="CDD" id="cd09116">
    <property type="entry name" value="PLDc_Nuc_like"/>
    <property type="match status" value="1"/>
</dbReference>
<dbReference type="SMART" id="SM00155">
    <property type="entry name" value="PLDc"/>
    <property type="match status" value="2"/>
</dbReference>
<proteinExistence type="predicted"/>
<feature type="domain" description="PLD phosphodiesterase" evidence="4">
    <location>
        <begin position="108"/>
        <end position="135"/>
    </location>
</feature>
<reference evidence="6" key="1">
    <citation type="submission" date="2020-05" db="EMBL/GenBank/DDBJ databases">
        <authorList>
            <person name="Chiriac C."/>
            <person name="Salcher M."/>
            <person name="Ghai R."/>
            <person name="Kavagutti S V."/>
        </authorList>
    </citation>
    <scope>NUCLEOTIDE SEQUENCE</scope>
</reference>
<keyword evidence="2" id="KW-0442">Lipid degradation</keyword>
<dbReference type="InterPro" id="IPR001736">
    <property type="entry name" value="PLipase_D/transphosphatidylase"/>
</dbReference>
<evidence type="ECO:0000313" key="6">
    <source>
        <dbReference type="EMBL" id="CAB4905226.1"/>
    </source>
</evidence>
<dbReference type="PANTHER" id="PTHR43856">
    <property type="entry name" value="CARDIOLIPIN HYDROLASE"/>
    <property type="match status" value="1"/>
</dbReference>
<accession>A0A6J7GDX8</accession>
<dbReference type="SUPFAM" id="SSF56024">
    <property type="entry name" value="Phospholipase D/nuclease"/>
    <property type="match status" value="2"/>
</dbReference>
<dbReference type="EMBL" id="CAFBMH010000031">
    <property type="protein sequence ID" value="CAB4905226.1"/>
    <property type="molecule type" value="Genomic_DNA"/>
</dbReference>
<gene>
    <name evidence="5" type="ORF">UFOPK3139_02979</name>
    <name evidence="6" type="ORF">UFOPK3543_01097</name>
    <name evidence="7" type="ORF">UFOPK3967_02564</name>
</gene>
<feature type="domain" description="PLD phosphodiesterase" evidence="4">
    <location>
        <begin position="295"/>
        <end position="321"/>
    </location>
</feature>
<dbReference type="AlphaFoldDB" id="A0A6J7GDX8"/>
<dbReference type="Pfam" id="PF13091">
    <property type="entry name" value="PLDc_2"/>
    <property type="match status" value="2"/>
</dbReference>
<evidence type="ECO:0000313" key="7">
    <source>
        <dbReference type="EMBL" id="CAB5017408.1"/>
    </source>
</evidence>
<evidence type="ECO:0000256" key="2">
    <source>
        <dbReference type="ARBA" id="ARBA00022963"/>
    </source>
</evidence>
<dbReference type="GO" id="GO:0016042">
    <property type="term" value="P:lipid catabolic process"/>
    <property type="evidence" value="ECO:0007669"/>
    <property type="project" value="UniProtKB-KW"/>
</dbReference>
<name>A0A6J7GDX8_9ZZZZ</name>
<dbReference type="PANTHER" id="PTHR43856:SF1">
    <property type="entry name" value="MITOCHONDRIAL CARDIOLIPIN HYDROLASE"/>
    <property type="match status" value="1"/>
</dbReference>
<organism evidence="6">
    <name type="scientific">freshwater metagenome</name>
    <dbReference type="NCBI Taxonomy" id="449393"/>
    <lineage>
        <taxon>unclassified sequences</taxon>
        <taxon>metagenomes</taxon>
        <taxon>ecological metagenomes</taxon>
    </lineage>
</organism>
<sequence length="352" mass="38808">MSPRDDAELIFLHPGAQTADSVLERLLAFVDDAHRSIDLAVYDAHLADGRAQRLIATLDAAEARGVRVRAIYNEDAADRRHEATAPPSGPSLLPLLREAVPAKAIDGVPDLMHHKYVIRDRASVWTGSANWTDNSWDAQENVLVMLHNPPLADAFTRDFEQLWSREQVEGSGAFDDDVDPMQFAGAPVRARALFAPGRGRAISQLFASRIGQATTRVRVCSPVITSTPILATLAEVIDDERCDVRVVVDGPMMQRAIDQWRRDGRASWKVPLFERMERAGVVQRKPSSPFGAAGVRDYMHAKVLVADDFTLLGSYNCSHSGESNAENVVELRSAAFAAQCATFVDDVFSRYR</sequence>
<dbReference type="EMBL" id="CAFABA010000190">
    <property type="protein sequence ID" value="CAB4836535.1"/>
    <property type="molecule type" value="Genomic_DNA"/>
</dbReference>
<evidence type="ECO:0000256" key="3">
    <source>
        <dbReference type="ARBA" id="ARBA00023098"/>
    </source>
</evidence>
<dbReference type="GO" id="GO:0016891">
    <property type="term" value="F:RNA endonuclease activity producing 5'-phosphomonoesters, hydrolytic mechanism"/>
    <property type="evidence" value="ECO:0007669"/>
    <property type="project" value="TreeGrafter"/>
</dbReference>
<keyword evidence="1" id="KW-0378">Hydrolase</keyword>
<evidence type="ECO:0000259" key="4">
    <source>
        <dbReference type="PROSITE" id="PS50035"/>
    </source>
</evidence>
<evidence type="ECO:0000313" key="5">
    <source>
        <dbReference type="EMBL" id="CAB4836535.1"/>
    </source>
</evidence>
<dbReference type="InterPro" id="IPR025202">
    <property type="entry name" value="PLD-like_dom"/>
</dbReference>
<dbReference type="PROSITE" id="PS50035">
    <property type="entry name" value="PLD"/>
    <property type="match status" value="2"/>
</dbReference>
<keyword evidence="3" id="KW-0443">Lipid metabolism</keyword>
<protein>
    <submittedName>
        <fullName evidence="6">Unannotated protein</fullName>
    </submittedName>
</protein>
<dbReference type="InterPro" id="IPR051406">
    <property type="entry name" value="PLD_domain"/>
</dbReference>
<dbReference type="EMBL" id="CAFBOS010000205">
    <property type="protein sequence ID" value="CAB5017408.1"/>
    <property type="molecule type" value="Genomic_DNA"/>
</dbReference>
<dbReference type="Gene3D" id="3.30.870.10">
    <property type="entry name" value="Endonuclease Chain A"/>
    <property type="match status" value="2"/>
</dbReference>
<evidence type="ECO:0000256" key="1">
    <source>
        <dbReference type="ARBA" id="ARBA00022801"/>
    </source>
</evidence>